<dbReference type="InterPro" id="IPR032675">
    <property type="entry name" value="LRR_dom_sf"/>
</dbReference>
<dbReference type="RefSeq" id="XP_015894091.2">
    <property type="nucleotide sequence ID" value="XM_016038605.4"/>
</dbReference>
<accession>A0A6P4AXV1</accession>
<dbReference type="Gene3D" id="1.20.1280.50">
    <property type="match status" value="1"/>
</dbReference>
<proteinExistence type="predicted"/>
<dbReference type="InterPro" id="IPR001810">
    <property type="entry name" value="F-box_dom"/>
</dbReference>
<dbReference type="CDD" id="cd22160">
    <property type="entry name" value="F-box_AtFBL13-like"/>
    <property type="match status" value="1"/>
</dbReference>
<dbReference type="Gene3D" id="3.80.10.10">
    <property type="entry name" value="Ribonuclease Inhibitor"/>
    <property type="match status" value="1"/>
</dbReference>
<evidence type="ECO:0000313" key="3">
    <source>
        <dbReference type="RefSeq" id="XP_015894091.2"/>
    </source>
</evidence>
<organism evidence="2 3">
    <name type="scientific">Ziziphus jujuba</name>
    <name type="common">Chinese jujube</name>
    <name type="synonym">Ziziphus sativa</name>
    <dbReference type="NCBI Taxonomy" id="326968"/>
    <lineage>
        <taxon>Eukaryota</taxon>
        <taxon>Viridiplantae</taxon>
        <taxon>Streptophyta</taxon>
        <taxon>Embryophyta</taxon>
        <taxon>Tracheophyta</taxon>
        <taxon>Spermatophyta</taxon>
        <taxon>Magnoliopsida</taxon>
        <taxon>eudicotyledons</taxon>
        <taxon>Gunneridae</taxon>
        <taxon>Pentapetalae</taxon>
        <taxon>rosids</taxon>
        <taxon>fabids</taxon>
        <taxon>Rosales</taxon>
        <taxon>Rhamnaceae</taxon>
        <taxon>Paliureae</taxon>
        <taxon>Ziziphus</taxon>
    </lineage>
</organism>
<dbReference type="SMART" id="SM00256">
    <property type="entry name" value="FBOX"/>
    <property type="match status" value="1"/>
</dbReference>
<gene>
    <name evidence="3" type="primary">LOC107428136</name>
</gene>
<dbReference type="GeneID" id="107428136"/>
<keyword evidence="2" id="KW-1185">Reference proteome</keyword>
<dbReference type="Pfam" id="PF00646">
    <property type="entry name" value="F-box"/>
    <property type="match status" value="1"/>
</dbReference>
<reference evidence="3" key="1">
    <citation type="submission" date="2025-08" db="UniProtKB">
        <authorList>
            <consortium name="RefSeq"/>
        </authorList>
    </citation>
    <scope>IDENTIFICATION</scope>
    <source>
        <tissue evidence="3">Seedling</tissue>
    </source>
</reference>
<dbReference type="PANTHER" id="PTHR34145">
    <property type="entry name" value="OS02G0105600 PROTEIN"/>
    <property type="match status" value="1"/>
</dbReference>
<protein>
    <submittedName>
        <fullName evidence="3">FBD-associated F-box protein At4g10400 isoform X1</fullName>
    </submittedName>
</protein>
<name>A0A6P4AXV1_ZIZJJ</name>
<dbReference type="SUPFAM" id="SSF52058">
    <property type="entry name" value="L domain-like"/>
    <property type="match status" value="1"/>
</dbReference>
<dbReference type="KEGG" id="zju:107428136"/>
<feature type="domain" description="F-box" evidence="1">
    <location>
        <begin position="35"/>
        <end position="76"/>
    </location>
</feature>
<dbReference type="Pfam" id="PF23622">
    <property type="entry name" value="LRR_At1g61320_AtMIF1"/>
    <property type="match status" value="1"/>
</dbReference>
<dbReference type="InParanoid" id="A0A6P4AXV1"/>
<dbReference type="InterPro" id="IPR055357">
    <property type="entry name" value="LRR_At1g61320_AtMIF1"/>
</dbReference>
<dbReference type="AlphaFoldDB" id="A0A6P4AXV1"/>
<dbReference type="InterPro" id="IPR053772">
    <property type="entry name" value="At1g61320/At1g61330-like"/>
</dbReference>
<dbReference type="SUPFAM" id="SSF81383">
    <property type="entry name" value="F-box domain"/>
    <property type="match status" value="1"/>
</dbReference>
<dbReference type="InterPro" id="IPR053781">
    <property type="entry name" value="F-box_AtFBL13-like"/>
</dbReference>
<evidence type="ECO:0000313" key="2">
    <source>
        <dbReference type="Proteomes" id="UP001652623"/>
    </source>
</evidence>
<dbReference type="InterPro" id="IPR036047">
    <property type="entry name" value="F-box-like_dom_sf"/>
</dbReference>
<dbReference type="Proteomes" id="UP001652623">
    <property type="component" value="Chromosome 12"/>
</dbReference>
<sequence length="464" mass="54075">MKNENTVRASSSKLQSFNLGRDDEGIQMEDYISELPQEIQVKILSLLPPGRDAIVTSVLSKRWRYLWTRVCNLNFDGYRYMMNRKIKGTYKSDSEAPKFIKWVNSIIDHHNGQIDSFSVYFDLDHRSTSSIDKWVKFAMGKIGSLRSFALEFPELGGFRRSSPCYYLHRRVFDSQENVSFNSLKVLRFNCVDLNDEVFHFLLHNCSALERFEVRGSSEMVNLSVTGPSLALKHLELQNCENVERIEICDTQNLVSFYCCCDNPDTILVIRDVPMLAEVYFHCSRYRDVVGSVFTTLSDCLWQLQILQLNISHQDYVENRVYNTLTNLKQLNLVLNGCDNYNLLKLIPFIKAFPRMRKLELKLLSWTGLRSQEWHKSMKPKECPHQNLKEVEVLGYTGRTSDVELITYFIENANLLEKIAIKSFQFMEYRTCQPPLTKKEEAMRRNHAMKHLKGKVPSTVEFICP</sequence>
<evidence type="ECO:0000259" key="1">
    <source>
        <dbReference type="SMART" id="SM00256"/>
    </source>
</evidence>
<dbReference type="FunCoup" id="A0A6P4AXV1">
    <property type="interactions" value="3201"/>
</dbReference>
<dbReference type="PANTHER" id="PTHR34145:SF68">
    <property type="entry name" value="FBD DOMAIN-CONTAINING PROTEIN"/>
    <property type="match status" value="1"/>
</dbReference>